<dbReference type="AlphaFoldDB" id="A0AA86QT60"/>
<evidence type="ECO:0000313" key="4">
    <source>
        <dbReference type="Proteomes" id="UP001642409"/>
    </source>
</evidence>
<gene>
    <name evidence="3" type="ORF">HINF_LOCUS25562</name>
    <name evidence="2" type="ORF">HINF_LOCUS46449</name>
</gene>
<reference evidence="2" key="1">
    <citation type="submission" date="2023-06" db="EMBL/GenBank/DDBJ databases">
        <authorList>
            <person name="Kurt Z."/>
        </authorList>
    </citation>
    <scope>NUCLEOTIDE SEQUENCE</scope>
</reference>
<sequence length="111" mass="12903">MVVQKCKRKTVPLCFFFILYQIFINLKIGSLDLFVSNPLLSQEEQSCEQNGRYGECSGQNAKDDLMKYNLATFPTSARQHATNVWKKQPKLPHQESSEQIIKSCLKWKYII</sequence>
<dbReference type="EMBL" id="CAXDID020000076">
    <property type="protein sequence ID" value="CAL6016547.1"/>
    <property type="molecule type" value="Genomic_DNA"/>
</dbReference>
<dbReference type="Proteomes" id="UP001642409">
    <property type="component" value="Unassembled WGS sequence"/>
</dbReference>
<feature type="transmembrane region" description="Helical" evidence="1">
    <location>
        <begin position="12"/>
        <end position="35"/>
    </location>
</feature>
<proteinExistence type="predicted"/>
<protein>
    <submittedName>
        <fullName evidence="3">Hypothetical_protein</fullName>
    </submittedName>
</protein>
<evidence type="ECO:0000313" key="3">
    <source>
        <dbReference type="EMBL" id="CAL6016547.1"/>
    </source>
</evidence>
<keyword evidence="1" id="KW-1133">Transmembrane helix</keyword>
<comment type="caution">
    <text evidence="2">The sequence shown here is derived from an EMBL/GenBank/DDBJ whole genome shotgun (WGS) entry which is preliminary data.</text>
</comment>
<dbReference type="EMBL" id="CATOUU010000909">
    <property type="protein sequence ID" value="CAI9958804.1"/>
    <property type="molecule type" value="Genomic_DNA"/>
</dbReference>
<organism evidence="2">
    <name type="scientific">Hexamita inflata</name>
    <dbReference type="NCBI Taxonomy" id="28002"/>
    <lineage>
        <taxon>Eukaryota</taxon>
        <taxon>Metamonada</taxon>
        <taxon>Diplomonadida</taxon>
        <taxon>Hexamitidae</taxon>
        <taxon>Hexamitinae</taxon>
        <taxon>Hexamita</taxon>
    </lineage>
</organism>
<evidence type="ECO:0000313" key="2">
    <source>
        <dbReference type="EMBL" id="CAI9958804.1"/>
    </source>
</evidence>
<evidence type="ECO:0000256" key="1">
    <source>
        <dbReference type="SAM" id="Phobius"/>
    </source>
</evidence>
<keyword evidence="4" id="KW-1185">Reference proteome</keyword>
<accession>A0AA86QT60</accession>
<keyword evidence="1" id="KW-0812">Transmembrane</keyword>
<name>A0AA86QT60_9EUKA</name>
<reference evidence="3 4" key="2">
    <citation type="submission" date="2024-07" db="EMBL/GenBank/DDBJ databases">
        <authorList>
            <person name="Akdeniz Z."/>
        </authorList>
    </citation>
    <scope>NUCLEOTIDE SEQUENCE [LARGE SCALE GENOMIC DNA]</scope>
</reference>
<keyword evidence="1" id="KW-0472">Membrane</keyword>